<dbReference type="Pfam" id="PF00171">
    <property type="entry name" value="Aldedh"/>
    <property type="match status" value="1"/>
</dbReference>
<dbReference type="FunFam" id="3.40.605.10:FF:000011">
    <property type="entry name" value="ALD5p Mitochondrial aldehyde dehydrogenase"/>
    <property type="match status" value="1"/>
</dbReference>
<dbReference type="GO" id="GO:0019752">
    <property type="term" value="P:carboxylic acid metabolic process"/>
    <property type="evidence" value="ECO:0007669"/>
    <property type="project" value="UniProtKB-ARBA"/>
</dbReference>
<dbReference type="InterPro" id="IPR015590">
    <property type="entry name" value="Aldehyde_DH_dom"/>
</dbReference>
<protein>
    <recommendedName>
        <fullName evidence="5">aldehyde dehydrogenase (NAD(+))</fullName>
        <ecNumber evidence="5">1.2.1.3</ecNumber>
    </recommendedName>
</protein>
<comment type="catalytic activity">
    <reaction evidence="6">
        <text>an aldehyde + NAD(+) + H2O = a carboxylate + NADH + 2 H(+)</text>
        <dbReference type="Rhea" id="RHEA:16185"/>
        <dbReference type="ChEBI" id="CHEBI:15377"/>
        <dbReference type="ChEBI" id="CHEBI:15378"/>
        <dbReference type="ChEBI" id="CHEBI:17478"/>
        <dbReference type="ChEBI" id="CHEBI:29067"/>
        <dbReference type="ChEBI" id="CHEBI:57540"/>
        <dbReference type="ChEBI" id="CHEBI:57945"/>
        <dbReference type="EC" id="1.2.1.3"/>
    </reaction>
</comment>
<dbReference type="HOGENOM" id="CLU_005391_0_2_1"/>
<evidence type="ECO:0000256" key="5">
    <source>
        <dbReference type="ARBA" id="ARBA00024226"/>
    </source>
</evidence>
<dbReference type="EnsemblPlants" id="AES91175">
    <property type="protein sequence ID" value="AES91175"/>
    <property type="gene ID" value="MTR_4g107040"/>
</dbReference>
<comment type="function">
    <text evidence="7">Possesses activity on acetaldehyde and glycolaldehyde in vitro.</text>
</comment>
<dbReference type="CDD" id="cd07142">
    <property type="entry name" value="ALDH_F2BC"/>
    <property type="match status" value="1"/>
</dbReference>
<evidence type="ECO:0000256" key="3">
    <source>
        <dbReference type="ARBA" id="ARBA00023002"/>
    </source>
</evidence>
<feature type="domain" description="Aldehyde dehydrogenase" evidence="10">
    <location>
        <begin position="72"/>
        <end position="534"/>
    </location>
</feature>
<name>G7JPU6_MEDTR</name>
<dbReference type="ExpressionAtlas" id="G7JPU6">
    <property type="expression patterns" value="differential"/>
</dbReference>
<dbReference type="Gene3D" id="3.40.605.10">
    <property type="entry name" value="Aldehyde Dehydrogenase, Chain A, domain 1"/>
    <property type="match status" value="1"/>
</dbReference>
<dbReference type="InterPro" id="IPR016162">
    <property type="entry name" value="Ald_DH_N"/>
</dbReference>
<evidence type="ECO:0000259" key="10">
    <source>
        <dbReference type="Pfam" id="PF00171"/>
    </source>
</evidence>
<dbReference type="GO" id="GO:0004029">
    <property type="term" value="F:aldehyde dehydrogenase (NAD+) activity"/>
    <property type="evidence" value="ECO:0000318"/>
    <property type="project" value="GO_Central"/>
</dbReference>
<evidence type="ECO:0000256" key="7">
    <source>
        <dbReference type="ARBA" id="ARBA00056732"/>
    </source>
</evidence>
<dbReference type="eggNOG" id="KOG2450">
    <property type="taxonomic scope" value="Eukaryota"/>
</dbReference>
<dbReference type="InterPro" id="IPR016161">
    <property type="entry name" value="Ald_DH/histidinol_DH"/>
</dbReference>
<accession>G7JPU6</accession>
<dbReference type="ProMEX" id="G7JPU6"/>
<dbReference type="EC" id="1.2.1.3" evidence="5"/>
<evidence type="ECO:0000256" key="9">
    <source>
        <dbReference type="RuleBase" id="RU003345"/>
    </source>
</evidence>
<dbReference type="Proteomes" id="UP000002051">
    <property type="component" value="Chromosome 4"/>
</dbReference>
<sequence>MAARTLSRLLSRSLSSSSSSSGASASLLRSPLGRKSEGLINTNRFSTAAAVQELITPQVSINYTQHLINGKFVDAASGKTFPTLDPRTGEVIAHVAEGDAEDINRAVSAAREAFDNGPWPKMSAYERCRILLRFADLVEKHNDEIAALEAWNNGKLYEQAAKAEVPMFVRLFRYYAGWADKIHGLTVPADGDYHVQTLHEPIGVAGQIIPWNFPLLMFAWKVGPALACGNTIVLKTAEQTPLTALLVAKLLHEAGLPPGVLNIVSGYGPTAGASLASHMDVDKLAFTGSTDTGKTVLELAARSNLKPVTLELGGKSPFIVFEEADIDKVVEIAHFALFFNQGQCCCAGSRTFVHERIYDEFLEKSKERALRRVVGDPFKKGVEQGPQIDSKQFEKVLRYIKSGIDSNATLECGGGRLGSKGFFVQPTVFSNVQDDMLIAKDEIFGPVQTILKFKDINEVIRRANATRYGLAAGVFTNNVSTANTLMRALRAGTVWINCFDVFDAAIPFGGYKMSGIGREKGIYSLHNYLQVKAVVSPLNNPAWL</sequence>
<dbReference type="PANTHER" id="PTHR11699">
    <property type="entry name" value="ALDEHYDE DEHYDROGENASE-RELATED"/>
    <property type="match status" value="1"/>
</dbReference>
<comment type="subcellular location">
    <subcellularLocation>
        <location evidence="1">Mitochondrion matrix</location>
    </subcellularLocation>
</comment>
<dbReference type="PROSITE" id="PS00687">
    <property type="entry name" value="ALDEHYDE_DEHYDR_GLU"/>
    <property type="match status" value="1"/>
</dbReference>
<dbReference type="PaxDb" id="3880-AES91175"/>
<dbReference type="InterPro" id="IPR029510">
    <property type="entry name" value="Ald_DH_CS_GLU"/>
</dbReference>
<evidence type="ECO:0000313" key="13">
    <source>
        <dbReference type="Proteomes" id="UP000002051"/>
    </source>
</evidence>
<dbReference type="KEGG" id="mtr:11443205"/>
<evidence type="ECO:0000256" key="2">
    <source>
        <dbReference type="ARBA" id="ARBA00009986"/>
    </source>
</evidence>
<dbReference type="EMBL" id="CM001220">
    <property type="protein sequence ID" value="AES91175.2"/>
    <property type="molecule type" value="Genomic_DNA"/>
</dbReference>
<dbReference type="SUPFAM" id="SSF53720">
    <property type="entry name" value="ALDH-like"/>
    <property type="match status" value="1"/>
</dbReference>
<dbReference type="PROSITE" id="PS00070">
    <property type="entry name" value="ALDEHYDE_DEHYDR_CYS"/>
    <property type="match status" value="1"/>
</dbReference>
<evidence type="ECO:0000313" key="11">
    <source>
        <dbReference type="EMBL" id="AES91175.2"/>
    </source>
</evidence>
<dbReference type="AlphaFoldDB" id="G7JPU6"/>
<evidence type="ECO:0000256" key="6">
    <source>
        <dbReference type="ARBA" id="ARBA00049194"/>
    </source>
</evidence>
<dbReference type="InterPro" id="IPR016163">
    <property type="entry name" value="Ald_DH_C"/>
</dbReference>
<dbReference type="STRING" id="3880.G7JPU6"/>
<evidence type="ECO:0000256" key="4">
    <source>
        <dbReference type="ARBA" id="ARBA00023027"/>
    </source>
</evidence>
<reference evidence="11 13" key="1">
    <citation type="journal article" date="2011" name="Nature">
        <title>The Medicago genome provides insight into the evolution of rhizobial symbioses.</title>
        <authorList>
            <person name="Young N.D."/>
            <person name="Debelle F."/>
            <person name="Oldroyd G.E."/>
            <person name="Geurts R."/>
            <person name="Cannon S.B."/>
            <person name="Udvardi M.K."/>
            <person name="Benedito V.A."/>
            <person name="Mayer K.F."/>
            <person name="Gouzy J."/>
            <person name="Schoof H."/>
            <person name="Van de Peer Y."/>
            <person name="Proost S."/>
            <person name="Cook D.R."/>
            <person name="Meyers B.C."/>
            <person name="Spannagl M."/>
            <person name="Cheung F."/>
            <person name="De Mita S."/>
            <person name="Krishnakumar V."/>
            <person name="Gundlach H."/>
            <person name="Zhou S."/>
            <person name="Mudge J."/>
            <person name="Bharti A.K."/>
            <person name="Murray J.D."/>
            <person name="Naoumkina M.A."/>
            <person name="Rosen B."/>
            <person name="Silverstein K.A."/>
            <person name="Tang H."/>
            <person name="Rombauts S."/>
            <person name="Zhao P.X."/>
            <person name="Zhou P."/>
            <person name="Barbe V."/>
            <person name="Bardou P."/>
            <person name="Bechner M."/>
            <person name="Bellec A."/>
            <person name="Berger A."/>
            <person name="Berges H."/>
            <person name="Bidwell S."/>
            <person name="Bisseling T."/>
            <person name="Choisne N."/>
            <person name="Couloux A."/>
            <person name="Denny R."/>
            <person name="Deshpande S."/>
            <person name="Dai X."/>
            <person name="Doyle J.J."/>
            <person name="Dudez A.M."/>
            <person name="Farmer A.D."/>
            <person name="Fouteau S."/>
            <person name="Franken C."/>
            <person name="Gibelin C."/>
            <person name="Gish J."/>
            <person name="Goldstein S."/>
            <person name="Gonzalez A.J."/>
            <person name="Green P.J."/>
            <person name="Hallab A."/>
            <person name="Hartog M."/>
            <person name="Hua A."/>
            <person name="Humphray S.J."/>
            <person name="Jeong D.H."/>
            <person name="Jing Y."/>
            <person name="Jocker A."/>
            <person name="Kenton S.M."/>
            <person name="Kim D.J."/>
            <person name="Klee K."/>
            <person name="Lai H."/>
            <person name="Lang C."/>
            <person name="Lin S."/>
            <person name="Macmil S.L."/>
            <person name="Magdelenat G."/>
            <person name="Matthews L."/>
            <person name="McCorrison J."/>
            <person name="Monaghan E.L."/>
            <person name="Mun J.H."/>
            <person name="Najar F.Z."/>
            <person name="Nicholson C."/>
            <person name="Noirot C."/>
            <person name="O'Bleness M."/>
            <person name="Paule C.R."/>
            <person name="Poulain J."/>
            <person name="Prion F."/>
            <person name="Qin B."/>
            <person name="Qu C."/>
            <person name="Retzel E.F."/>
            <person name="Riddle C."/>
            <person name="Sallet E."/>
            <person name="Samain S."/>
            <person name="Samson N."/>
            <person name="Sanders I."/>
            <person name="Saurat O."/>
            <person name="Scarpelli C."/>
            <person name="Schiex T."/>
            <person name="Segurens B."/>
            <person name="Severin A.J."/>
            <person name="Sherrier D.J."/>
            <person name="Shi R."/>
            <person name="Sims S."/>
            <person name="Singer S.R."/>
            <person name="Sinharoy S."/>
            <person name="Sterck L."/>
            <person name="Viollet A."/>
            <person name="Wang B.B."/>
            <person name="Wang K."/>
            <person name="Wang M."/>
            <person name="Wang X."/>
            <person name="Warfsmann J."/>
            <person name="Weissenbach J."/>
            <person name="White D.D."/>
            <person name="White J.D."/>
            <person name="Wiley G.B."/>
            <person name="Wincker P."/>
            <person name="Xing Y."/>
            <person name="Yang L."/>
            <person name="Yao Z."/>
            <person name="Ying F."/>
            <person name="Zhai J."/>
            <person name="Zhou L."/>
            <person name="Zuber A."/>
            <person name="Denarie J."/>
            <person name="Dixon R.A."/>
            <person name="May G.D."/>
            <person name="Schwartz D.C."/>
            <person name="Rogers J."/>
            <person name="Quetier F."/>
            <person name="Town C.D."/>
            <person name="Roe B.A."/>
        </authorList>
    </citation>
    <scope>NUCLEOTIDE SEQUENCE [LARGE SCALE GENOMIC DNA]</scope>
    <source>
        <strain evidence="11">A17</strain>
        <strain evidence="12 13">cv. Jemalong A17</strain>
    </source>
</reference>
<gene>
    <name evidence="12" type="primary">11443205</name>
    <name evidence="11" type="ordered locus">MTR_4g107040</name>
</gene>
<dbReference type="OrthoDB" id="310895at2759"/>
<dbReference type="InterPro" id="IPR016160">
    <property type="entry name" value="Ald_DH_CS_CYS"/>
</dbReference>
<reference evidence="12" key="3">
    <citation type="submission" date="2015-04" db="UniProtKB">
        <authorList>
            <consortium name="EnsemblPlants"/>
        </authorList>
    </citation>
    <scope>IDENTIFICATION</scope>
    <source>
        <strain evidence="12">cv. Jemalong A17</strain>
    </source>
</reference>
<keyword evidence="4" id="KW-0520">NAD</keyword>
<evidence type="ECO:0000256" key="1">
    <source>
        <dbReference type="ARBA" id="ARBA00004305"/>
    </source>
</evidence>
<proteinExistence type="inferred from homology"/>
<reference evidence="11 13" key="2">
    <citation type="journal article" date="2014" name="BMC Genomics">
        <title>An improved genome release (version Mt4.0) for the model legume Medicago truncatula.</title>
        <authorList>
            <person name="Tang H."/>
            <person name="Krishnakumar V."/>
            <person name="Bidwell S."/>
            <person name="Rosen B."/>
            <person name="Chan A."/>
            <person name="Zhou S."/>
            <person name="Gentzbittel L."/>
            <person name="Childs K.L."/>
            <person name="Yandell M."/>
            <person name="Gundlach H."/>
            <person name="Mayer K.F."/>
            <person name="Schwartz D.C."/>
            <person name="Town C.D."/>
        </authorList>
    </citation>
    <scope>GENOME REANNOTATION</scope>
    <source>
        <strain evidence="12 13">cv. Jemalong A17</strain>
    </source>
</reference>
<comment type="similarity">
    <text evidence="2 9">Belongs to the aldehyde dehydrogenase family.</text>
</comment>
<dbReference type="Gene3D" id="3.40.309.10">
    <property type="entry name" value="Aldehyde Dehydrogenase, Chain A, domain 2"/>
    <property type="match status" value="1"/>
</dbReference>
<organism evidence="11 13">
    <name type="scientific">Medicago truncatula</name>
    <name type="common">Barrel medic</name>
    <name type="synonym">Medicago tribuloides</name>
    <dbReference type="NCBI Taxonomy" id="3880"/>
    <lineage>
        <taxon>Eukaryota</taxon>
        <taxon>Viridiplantae</taxon>
        <taxon>Streptophyta</taxon>
        <taxon>Embryophyta</taxon>
        <taxon>Tracheophyta</taxon>
        <taxon>Spermatophyta</taxon>
        <taxon>Magnoliopsida</taxon>
        <taxon>eudicotyledons</taxon>
        <taxon>Gunneridae</taxon>
        <taxon>Pentapetalae</taxon>
        <taxon>rosids</taxon>
        <taxon>fabids</taxon>
        <taxon>Fabales</taxon>
        <taxon>Fabaceae</taxon>
        <taxon>Papilionoideae</taxon>
        <taxon>50 kb inversion clade</taxon>
        <taxon>NPAAA clade</taxon>
        <taxon>Hologalegina</taxon>
        <taxon>IRL clade</taxon>
        <taxon>Trifolieae</taxon>
        <taxon>Medicago</taxon>
    </lineage>
</organism>
<evidence type="ECO:0000313" key="12">
    <source>
        <dbReference type="EnsemblPlants" id="AES91175"/>
    </source>
</evidence>
<keyword evidence="3 9" id="KW-0560">Oxidoreductase</keyword>
<dbReference type="GO" id="GO:0005759">
    <property type="term" value="C:mitochondrial matrix"/>
    <property type="evidence" value="ECO:0007669"/>
    <property type="project" value="UniProtKB-SubCell"/>
</dbReference>
<evidence type="ECO:0000256" key="8">
    <source>
        <dbReference type="PROSITE-ProRule" id="PRU10007"/>
    </source>
</evidence>
<dbReference type="FunFam" id="3.40.309.10:FF:000001">
    <property type="entry name" value="Mitochondrial aldehyde dehydrogenase 2"/>
    <property type="match status" value="1"/>
</dbReference>
<feature type="active site" evidence="8">
    <location>
        <position position="311"/>
    </location>
</feature>
<accession>A0A0C3X4K3</accession>
<keyword evidence="13" id="KW-1185">Reference proteome</keyword>
<dbReference type="FunFam" id="3.40.605.10:FF:000026">
    <property type="entry name" value="Aldehyde dehydrogenase, putative"/>
    <property type="match status" value="1"/>
</dbReference>